<dbReference type="GO" id="GO:0008305">
    <property type="term" value="C:integrin complex"/>
    <property type="evidence" value="ECO:0007669"/>
    <property type="project" value="InterPro"/>
</dbReference>
<dbReference type="Gene3D" id="2.130.10.130">
    <property type="entry name" value="Integrin alpha, N-terminal"/>
    <property type="match status" value="4"/>
</dbReference>
<protein>
    <submittedName>
        <fullName evidence="5">FG-GAP repeat protein</fullName>
    </submittedName>
</protein>
<dbReference type="Proteomes" id="UP000729733">
    <property type="component" value="Unassembled WGS sequence"/>
</dbReference>
<dbReference type="Pfam" id="PF00353">
    <property type="entry name" value="HemolysinCabind"/>
    <property type="match status" value="3"/>
</dbReference>
<comment type="caution">
    <text evidence="5">The sequence shown here is derived from an EMBL/GenBank/DDBJ whole genome shotgun (WGS) entry which is preliminary data.</text>
</comment>
<name>A0A964BTV2_9CYAN</name>
<dbReference type="InterPro" id="IPR011049">
    <property type="entry name" value="Serralysin-like_metalloprot_C"/>
</dbReference>
<dbReference type="PANTHER" id="PTHR23221">
    <property type="entry name" value="GLYCOSYLPHOSPHATIDYLINOSITOL PHOSPHOLIPASE D"/>
    <property type="match status" value="1"/>
</dbReference>
<accession>A0A964BTV2</accession>
<evidence type="ECO:0000256" key="1">
    <source>
        <dbReference type="ARBA" id="ARBA00022729"/>
    </source>
</evidence>
<dbReference type="PANTHER" id="PTHR23221:SF7">
    <property type="entry name" value="PHOSPHATIDYLINOSITOL-GLYCAN-SPECIFIC PHOSPHOLIPASE D"/>
    <property type="match status" value="1"/>
</dbReference>
<evidence type="ECO:0000256" key="4">
    <source>
        <dbReference type="ARBA" id="ARBA00023180"/>
    </source>
</evidence>
<dbReference type="GO" id="GO:0016787">
    <property type="term" value="F:hydrolase activity"/>
    <property type="evidence" value="ECO:0007669"/>
    <property type="project" value="UniProtKB-KW"/>
</dbReference>
<gene>
    <name evidence="5" type="ORF">I4641_12270</name>
</gene>
<dbReference type="InterPro" id="IPR028994">
    <property type="entry name" value="Integrin_alpha_N"/>
</dbReference>
<dbReference type="RefSeq" id="WP_229640820.1">
    <property type="nucleotide sequence ID" value="NZ_JADWDC010000028.1"/>
</dbReference>
<dbReference type="PRINTS" id="PR00313">
    <property type="entry name" value="CABNDNGRPT"/>
</dbReference>
<dbReference type="AlphaFoldDB" id="A0A964BTV2"/>
<dbReference type="InterPro" id="IPR018511">
    <property type="entry name" value="Hemolysin-typ_Ca-bd_CS"/>
</dbReference>
<dbReference type="PROSITE" id="PS00330">
    <property type="entry name" value="HEMOLYSIN_CALCIUM"/>
    <property type="match status" value="3"/>
</dbReference>
<dbReference type="GO" id="GO:0007155">
    <property type="term" value="P:cell adhesion"/>
    <property type="evidence" value="ECO:0007669"/>
    <property type="project" value="InterPro"/>
</dbReference>
<dbReference type="EMBL" id="JADWDC010000028">
    <property type="protein sequence ID" value="MCC0177755.1"/>
    <property type="molecule type" value="Genomic_DNA"/>
</dbReference>
<organism evidence="5 6">
    <name type="scientific">Waterburya agarophytonicola KI4</name>
    <dbReference type="NCBI Taxonomy" id="2874699"/>
    <lineage>
        <taxon>Bacteria</taxon>
        <taxon>Bacillati</taxon>
        <taxon>Cyanobacteriota</taxon>
        <taxon>Cyanophyceae</taxon>
        <taxon>Pleurocapsales</taxon>
        <taxon>Hyellaceae</taxon>
        <taxon>Waterburya</taxon>
        <taxon>Waterburya agarophytonicola</taxon>
    </lineage>
</organism>
<keyword evidence="1" id="KW-0732">Signal</keyword>
<dbReference type="PRINTS" id="PR01185">
    <property type="entry name" value="INTEGRINA"/>
</dbReference>
<dbReference type="GO" id="GO:0005509">
    <property type="term" value="F:calcium ion binding"/>
    <property type="evidence" value="ECO:0007669"/>
    <property type="project" value="InterPro"/>
</dbReference>
<keyword evidence="3" id="KW-0378">Hydrolase</keyword>
<dbReference type="PROSITE" id="PS51470">
    <property type="entry name" value="FG_GAP"/>
    <property type="match status" value="3"/>
</dbReference>
<evidence type="ECO:0000313" key="5">
    <source>
        <dbReference type="EMBL" id="MCC0177755.1"/>
    </source>
</evidence>
<keyword evidence="2" id="KW-0677">Repeat</keyword>
<evidence type="ECO:0000313" key="6">
    <source>
        <dbReference type="Proteomes" id="UP000729733"/>
    </source>
</evidence>
<keyword evidence="6" id="KW-1185">Reference proteome</keyword>
<dbReference type="InterPro" id="IPR013519">
    <property type="entry name" value="Int_alpha_beta-p"/>
</dbReference>
<proteinExistence type="predicted"/>
<dbReference type="Pfam" id="PF01839">
    <property type="entry name" value="FG-GAP"/>
    <property type="match status" value="6"/>
</dbReference>
<evidence type="ECO:0000256" key="3">
    <source>
        <dbReference type="ARBA" id="ARBA00022801"/>
    </source>
</evidence>
<dbReference type="Gene3D" id="2.150.10.10">
    <property type="entry name" value="Serralysin-like metalloprotease, C-terminal"/>
    <property type="match status" value="2"/>
</dbReference>
<dbReference type="SUPFAM" id="SSF69318">
    <property type="entry name" value="Integrin alpha N-terminal domain"/>
    <property type="match status" value="1"/>
</dbReference>
<keyword evidence="4" id="KW-0325">Glycoprotein</keyword>
<dbReference type="SMART" id="SM00191">
    <property type="entry name" value="Int_alpha"/>
    <property type="match status" value="7"/>
</dbReference>
<evidence type="ECO:0000256" key="2">
    <source>
        <dbReference type="ARBA" id="ARBA00022737"/>
    </source>
</evidence>
<dbReference type="SUPFAM" id="SSF51120">
    <property type="entry name" value="beta-Roll"/>
    <property type="match status" value="1"/>
</dbReference>
<dbReference type="InterPro" id="IPR013517">
    <property type="entry name" value="FG-GAP"/>
</dbReference>
<dbReference type="InterPro" id="IPR001343">
    <property type="entry name" value="Hemolysn_Ca-bd"/>
</dbReference>
<dbReference type="InterPro" id="IPR000413">
    <property type="entry name" value="Integrin_alpha"/>
</dbReference>
<sequence length="717" mass="72683">MTNPTFDLSSLNGSNGFIISGISGADFSGSSVSGAGDVNADGIDDLIIGAFGANPNNNDSGTSYVVFGSNSGFSDSLPLSTLDGSNGFLINGIDLGDSSGLSVSSAGDVNADGIDDLIIGAPFASPNDNNASGESYVVFGNSEGFSSSLELSSLDGSNGFVINGVDPQDFSGSSVSSAGDLNADGIDDLIIGASSASVNENDAEGESYVVFGNSEGFSSSLELSSLDGNNGFVINGIDFADASGSSVSSAGDFNADGIDDLVIGANGADPNADDSGESYVVFGNSEGFGSNLELNSLDGSNGFVINGKEEFDSSGASVSHAGDINADGIDDIIIGANLASPNGINSAGESYVLFGSNEALSASLELSDLDGTNGFSLTGIDRNDNAGLSVSGAGDVNADGIDDIIIGAFYAAPNDLYRAGESYIVFGSNEGFSENIDLAALDGTNGYTLNGIDTNDNLGRSVSDAGDINADGIDDVIIGASGADSETRVNTGESYVVFGQTSNPVTEPLDQMIVGTSEDDVLFGGLGNDTIEGLEKNDYLEGREGNDLLDAGAGNDVLGGGEGRDSLLGYDGHDTLFGGSDNDTLKGGADRDNLFGGSDNDILIGNIGNDTLRGGGGKDFLKGGNDNDILFGNSADDTLHGGDGRDIFVFKGHIYGTDTIQDFNLGEDRIALGNGYNFESIEITGDVDSILSFNDSQFAIVQNVSSDRLSASNFIDM</sequence>
<reference evidence="5" key="1">
    <citation type="journal article" date="2021" name="Antonie Van Leeuwenhoek">
        <title>Draft genome and description of Waterburya agarophytonicola gen. nov. sp. nov. (Pleurocapsales, Cyanobacteria): a seaweed symbiont.</title>
        <authorList>
            <person name="Bonthond G."/>
            <person name="Shalygin S."/>
            <person name="Bayer T."/>
            <person name="Weinberger F."/>
        </authorList>
    </citation>
    <scope>NUCLEOTIDE SEQUENCE</scope>
    <source>
        <strain evidence="5">KI4</strain>
    </source>
</reference>